<sequence length="181" mass="19907">MSSTPNRDSNLNLPVIGILVYCAKSALDHVATKLKSLASTASDHMTSGGADYGCVIYKQFHCTCRQLRTHLREIPERILEQRKLSDWFVSSVCSLAPPKIDDNKPNVPGTPDAYNGEPPNAEVTSVNNVFVLEEPKGSSIIQKEIVLLPRDLRDYTLTKPPGCGRHRANCSVDELSTLLIC</sequence>
<accession>A0A7R8VC18</accession>
<dbReference type="AlphaFoldDB" id="A0A7R8VC18"/>
<evidence type="ECO:0000313" key="1">
    <source>
        <dbReference type="EMBL" id="CAD7195612.1"/>
    </source>
</evidence>
<organism evidence="1">
    <name type="scientific">Timema douglasi</name>
    <name type="common">Walking stick</name>
    <dbReference type="NCBI Taxonomy" id="61478"/>
    <lineage>
        <taxon>Eukaryota</taxon>
        <taxon>Metazoa</taxon>
        <taxon>Ecdysozoa</taxon>
        <taxon>Arthropoda</taxon>
        <taxon>Hexapoda</taxon>
        <taxon>Insecta</taxon>
        <taxon>Pterygota</taxon>
        <taxon>Neoptera</taxon>
        <taxon>Polyneoptera</taxon>
        <taxon>Phasmatodea</taxon>
        <taxon>Timematodea</taxon>
        <taxon>Timematoidea</taxon>
        <taxon>Timematidae</taxon>
        <taxon>Timema</taxon>
    </lineage>
</organism>
<dbReference type="EMBL" id="OA564811">
    <property type="protein sequence ID" value="CAD7195612.1"/>
    <property type="molecule type" value="Genomic_DNA"/>
</dbReference>
<name>A0A7R8VC18_TIMDO</name>
<reference evidence="1" key="1">
    <citation type="submission" date="2020-11" db="EMBL/GenBank/DDBJ databases">
        <authorList>
            <person name="Tran Van P."/>
        </authorList>
    </citation>
    <scope>NUCLEOTIDE SEQUENCE</scope>
</reference>
<gene>
    <name evidence="1" type="ORF">TDIB3V08_LOCUS1993</name>
</gene>
<proteinExistence type="predicted"/>
<protein>
    <submittedName>
        <fullName evidence="1">Uncharacterized protein</fullName>
    </submittedName>
</protein>